<dbReference type="InterPro" id="IPR027365">
    <property type="entry name" value="GNAT_acetyltra_YdfB-like"/>
</dbReference>
<dbReference type="OrthoDB" id="7054616at2"/>
<dbReference type="GO" id="GO:0016747">
    <property type="term" value="F:acyltransferase activity, transferring groups other than amino-acyl groups"/>
    <property type="evidence" value="ECO:0007669"/>
    <property type="project" value="InterPro"/>
</dbReference>
<organism evidence="2 3">
    <name type="scientific">Streptococcus massiliensis</name>
    <dbReference type="NCBI Taxonomy" id="313439"/>
    <lineage>
        <taxon>Bacteria</taxon>
        <taxon>Bacillati</taxon>
        <taxon>Bacillota</taxon>
        <taxon>Bacilli</taxon>
        <taxon>Lactobacillales</taxon>
        <taxon>Streptococcaceae</taxon>
        <taxon>Streptococcus</taxon>
    </lineage>
</organism>
<dbReference type="PANTHER" id="PTHR31143">
    <property type="match status" value="1"/>
</dbReference>
<dbReference type="InterPro" id="IPR042573">
    <property type="entry name" value="GNAT_acetyltra_N"/>
</dbReference>
<proteinExistence type="predicted"/>
<protein>
    <submittedName>
        <fullName evidence="2">Acetyltransferase</fullName>
    </submittedName>
</protein>
<dbReference type="PROSITE" id="PS51186">
    <property type="entry name" value="GNAT"/>
    <property type="match status" value="1"/>
</dbReference>
<dbReference type="RefSeq" id="WP_018370994.1">
    <property type="nucleotide sequence ID" value="NZ_UHFR01000005.1"/>
</dbReference>
<dbReference type="EMBL" id="UHFR01000005">
    <property type="protein sequence ID" value="SUN77441.1"/>
    <property type="molecule type" value="Genomic_DNA"/>
</dbReference>
<dbReference type="InterPro" id="IPR016181">
    <property type="entry name" value="Acyl_CoA_acyltransferase"/>
</dbReference>
<dbReference type="Proteomes" id="UP000254634">
    <property type="component" value="Unassembled WGS sequence"/>
</dbReference>
<keyword evidence="2" id="KW-0808">Transferase</keyword>
<dbReference type="AlphaFoldDB" id="A0A380L4N5"/>
<dbReference type="STRING" id="1123307.GCA_000380065_00308"/>
<evidence type="ECO:0000313" key="2">
    <source>
        <dbReference type="EMBL" id="SUN77441.1"/>
    </source>
</evidence>
<dbReference type="SUPFAM" id="SSF55729">
    <property type="entry name" value="Acyl-CoA N-acyltransferases (Nat)"/>
    <property type="match status" value="1"/>
</dbReference>
<sequence length="254" mass="29178">MNATLFTDNNLLFFKDWQKNMVSYGLEARLGQLFLNESETTVFYALGNFLFLAGDVDARFFVEYYEKHGLENKILISEEKAWQDFLDKNENVPPLRRFKRFAFSDTIDVDKAKLTKLIQDLPEKYELRPINQDLYEDLGAEDWSQDLQGDFKDFSQFEACGGFGFLLLHDRKTIAGVSSGLVYRSAIEIEIATKNNYQKQGLAKVLAARMLLEATKRGTIPLWDAHNDASRKIANFLGYQCLGAYPAYELITNE</sequence>
<dbReference type="Pfam" id="PF12746">
    <property type="entry name" value="GNAT_acetyltran"/>
    <property type="match status" value="1"/>
</dbReference>
<gene>
    <name evidence="2" type="ORF">NCTC13765_01966</name>
</gene>
<evidence type="ECO:0000313" key="3">
    <source>
        <dbReference type="Proteomes" id="UP000254634"/>
    </source>
</evidence>
<dbReference type="Gene3D" id="3.40.630.110">
    <property type="entry name" value="GNAT acetyltransferase-like"/>
    <property type="match status" value="1"/>
</dbReference>
<keyword evidence="3" id="KW-1185">Reference proteome</keyword>
<reference evidence="2" key="1">
    <citation type="submission" date="2018-06" db="EMBL/GenBank/DDBJ databases">
        <authorList>
            <consortium name="Pathogen Informatics"/>
            <person name="Doyle S."/>
        </authorList>
    </citation>
    <scope>NUCLEOTIDE SEQUENCE [LARGE SCALE GENOMIC DNA]</scope>
    <source>
        <strain evidence="2">NCTC13765</strain>
    </source>
</reference>
<accession>A0A380L4N5</accession>
<evidence type="ECO:0000259" key="1">
    <source>
        <dbReference type="PROSITE" id="PS51186"/>
    </source>
</evidence>
<dbReference type="InterPro" id="IPR000182">
    <property type="entry name" value="GNAT_dom"/>
</dbReference>
<dbReference type="PANTHER" id="PTHR31143:SF2">
    <property type="entry name" value="FR47-LIKE DOMAIN-CONTAINING PROTEIN-RELATED"/>
    <property type="match status" value="1"/>
</dbReference>
<feature type="domain" description="N-acetyltransferase" evidence="1">
    <location>
        <begin position="122"/>
        <end position="254"/>
    </location>
</feature>
<dbReference type="Gene3D" id="3.40.630.30">
    <property type="match status" value="1"/>
</dbReference>
<name>A0A380L4N5_9STRE</name>